<accession>A0A0K2SX91</accession>
<dbReference type="InterPro" id="IPR003598">
    <property type="entry name" value="Ig_sub2"/>
</dbReference>
<dbReference type="PANTHER" id="PTHR23278:SF19">
    <property type="entry name" value="OBSCURIN"/>
    <property type="match status" value="1"/>
</dbReference>
<evidence type="ECO:0000256" key="3">
    <source>
        <dbReference type="ARBA" id="ARBA00023157"/>
    </source>
</evidence>
<dbReference type="Gene3D" id="2.60.40.10">
    <property type="entry name" value="Immunoglobulins"/>
    <property type="match status" value="5"/>
</dbReference>
<dbReference type="SMART" id="SM00408">
    <property type="entry name" value="IGc2"/>
    <property type="match status" value="3"/>
</dbReference>
<dbReference type="Pfam" id="PF13927">
    <property type="entry name" value="Ig_3"/>
    <property type="match status" value="1"/>
</dbReference>
<keyword evidence="3" id="KW-1015">Disulfide bond</keyword>
<feature type="domain" description="Ig-like" evidence="7">
    <location>
        <begin position="253"/>
        <end position="348"/>
    </location>
</feature>
<keyword evidence="5" id="KW-1133">Transmembrane helix</keyword>
<comment type="subcellular location">
    <subcellularLocation>
        <location evidence="1">Membrane</location>
        <topology evidence="1">Single-pass membrane protein</topology>
    </subcellularLocation>
</comment>
<keyword evidence="5" id="KW-0812">Transmembrane</keyword>
<evidence type="ECO:0000259" key="7">
    <source>
        <dbReference type="PROSITE" id="PS50835"/>
    </source>
</evidence>
<dbReference type="SMART" id="SM00409">
    <property type="entry name" value="IG"/>
    <property type="match status" value="4"/>
</dbReference>
<name>A0A0K2SX91_LEPSM</name>
<evidence type="ECO:0000256" key="5">
    <source>
        <dbReference type="SAM" id="Phobius"/>
    </source>
</evidence>
<feature type="region of interest" description="Disordered" evidence="4">
    <location>
        <begin position="917"/>
        <end position="971"/>
    </location>
</feature>
<dbReference type="GO" id="GO:0016020">
    <property type="term" value="C:membrane"/>
    <property type="evidence" value="ECO:0007669"/>
    <property type="project" value="UniProtKB-SubCell"/>
</dbReference>
<feature type="region of interest" description="Disordered" evidence="4">
    <location>
        <begin position="765"/>
        <end position="804"/>
    </location>
</feature>
<dbReference type="SUPFAM" id="SSF48726">
    <property type="entry name" value="Immunoglobulin"/>
    <property type="match status" value="5"/>
</dbReference>
<organism evidence="8">
    <name type="scientific">Lepeophtheirus salmonis</name>
    <name type="common">Salmon louse</name>
    <name type="synonym">Caligus salmonis</name>
    <dbReference type="NCBI Taxonomy" id="72036"/>
    <lineage>
        <taxon>Eukaryota</taxon>
        <taxon>Metazoa</taxon>
        <taxon>Ecdysozoa</taxon>
        <taxon>Arthropoda</taxon>
        <taxon>Crustacea</taxon>
        <taxon>Multicrustacea</taxon>
        <taxon>Hexanauplia</taxon>
        <taxon>Copepoda</taxon>
        <taxon>Siphonostomatoida</taxon>
        <taxon>Caligidae</taxon>
        <taxon>Lepeophtheirus</taxon>
    </lineage>
</organism>
<feature type="compositionally biased region" description="Low complexity" evidence="4">
    <location>
        <begin position="795"/>
        <end position="804"/>
    </location>
</feature>
<dbReference type="OrthoDB" id="10039395at2759"/>
<feature type="compositionally biased region" description="Polar residues" evidence="4">
    <location>
        <begin position="765"/>
        <end position="787"/>
    </location>
</feature>
<evidence type="ECO:0000256" key="1">
    <source>
        <dbReference type="ARBA" id="ARBA00004167"/>
    </source>
</evidence>
<dbReference type="PROSITE" id="PS50835">
    <property type="entry name" value="IG_LIKE"/>
    <property type="match status" value="5"/>
</dbReference>
<feature type="transmembrane region" description="Helical" evidence="5">
    <location>
        <begin position="683"/>
        <end position="705"/>
    </location>
</feature>
<sequence length="971" mass="108233">MMGLEESFFLLALLAINAATSHEEDNVPVTSVQSVAGMLTNLPCNITPTIPNDKVNLVLWYKDGFGKPLFSFDLRDETPDSDGKIWANADDGNQDSYRAQLHTRSAPTAVLSLLGVTDEDAGTYRCRVDFKHSPTRYWKVNLSVIVPPISSLILDEKGVVVQGQIGPFNELSTLVLTCDVFGGWPTSKVTWWRNGELLDDTYEEIAPGKSRNTMKVEFLKREDISAEFTCLGNNNNATQPVTTTVSLTLNLRPLDVKLLWDVDPMSSNSEYELNCKTIGAQPSAHISWWLNGDISLKSFDNKVSDDGNVTLSTLKFKPSMQDHGRILSCRAENTLLSDSSITDERELIVYYSPEVELSLGSSLNPNEIKEGDDVYFECKVKAFPRATKIDWQKDGVTLLADTKKGIIINQHSLVIQRVDRKSRGEYVCMATNDEGIGGSNPVELDVHYIPVCSRQGQGIGIGRNEEARVVCHVDGNPDPHSFHWQFNSTSSDAEDLPKESIIIDGSLSVATYVPRGEMDYGTLMCWGKNALGRQVNPCVFHIIPAGKPDGVEGCAVTNKTFTTIRVECKQGYDGGLRQTFVLELYPQNAFEGSLSPAALAGLTPMTKIENRHFPQFSLEKLPQGTGFSLLVYARNSKGESEKCILRAYTLKNAERRVDKLYPEAENTRLSSSDWRHPRRHAPLLWIIVGIASVLLLASMVLGLIIRMTRCCGQGQRRGLHHIHSLRSNSTTNEDDDSKKTLMIRRDNLNRNNRGGIKIKGILTNHGASSQIQEKNRGSSSHQINASSGILPLTESDSNPSYSSSNVRIMERKGSLNRKYSHHTQLRERFIEGESSQMPYDSRRYTTLPRNFHQGSIIPDTNRHPRPSKEEIQYAELNLTKNNPSTFCNTLPSSLSSRPSRTIYATINHGHVATTLPLKEEEERTETPPVPAQFADPIPEEVMEIPQDARQEPEVSIPHSKEVDGTMNLTRF</sequence>
<dbReference type="EMBL" id="HACA01000530">
    <property type="protein sequence ID" value="CDW17891.1"/>
    <property type="molecule type" value="Transcribed_RNA"/>
</dbReference>
<dbReference type="InterPro" id="IPR007110">
    <property type="entry name" value="Ig-like_dom"/>
</dbReference>
<keyword evidence="2 5" id="KW-0472">Membrane</keyword>
<feature type="chain" id="PRO_5005487202" description="Ig-like domain-containing protein" evidence="6">
    <location>
        <begin position="22"/>
        <end position="971"/>
    </location>
</feature>
<feature type="domain" description="Ig-like" evidence="7">
    <location>
        <begin position="450"/>
        <end position="536"/>
    </location>
</feature>
<dbReference type="Pfam" id="PF08205">
    <property type="entry name" value="C2-set_2"/>
    <property type="match status" value="1"/>
</dbReference>
<dbReference type="InterPro" id="IPR013162">
    <property type="entry name" value="CD80_C2-set"/>
</dbReference>
<dbReference type="InterPro" id="IPR013783">
    <property type="entry name" value="Ig-like_fold"/>
</dbReference>
<dbReference type="PANTHER" id="PTHR23278">
    <property type="entry name" value="SIDESTEP PROTEIN"/>
    <property type="match status" value="1"/>
</dbReference>
<feature type="domain" description="Ig-like" evidence="7">
    <location>
        <begin position="147"/>
        <end position="246"/>
    </location>
</feature>
<evidence type="ECO:0000256" key="6">
    <source>
        <dbReference type="SAM" id="SignalP"/>
    </source>
</evidence>
<evidence type="ECO:0000256" key="2">
    <source>
        <dbReference type="ARBA" id="ARBA00023136"/>
    </source>
</evidence>
<dbReference type="AlphaFoldDB" id="A0A0K2SX91"/>
<proteinExistence type="predicted"/>
<feature type="compositionally biased region" description="Basic and acidic residues" evidence="4">
    <location>
        <begin position="946"/>
        <end position="963"/>
    </location>
</feature>
<protein>
    <recommendedName>
        <fullName evidence="7">Ig-like domain-containing protein</fullName>
    </recommendedName>
</protein>
<dbReference type="InterPro" id="IPR036179">
    <property type="entry name" value="Ig-like_dom_sf"/>
</dbReference>
<feature type="domain" description="Ig-like" evidence="7">
    <location>
        <begin position="353"/>
        <end position="445"/>
    </location>
</feature>
<feature type="signal peptide" evidence="6">
    <location>
        <begin position="1"/>
        <end position="21"/>
    </location>
</feature>
<evidence type="ECO:0000256" key="4">
    <source>
        <dbReference type="SAM" id="MobiDB-lite"/>
    </source>
</evidence>
<dbReference type="InterPro" id="IPR003599">
    <property type="entry name" value="Ig_sub"/>
</dbReference>
<reference evidence="8" key="1">
    <citation type="submission" date="2014-05" db="EMBL/GenBank/DDBJ databases">
        <authorList>
            <person name="Chronopoulou M."/>
        </authorList>
    </citation>
    <scope>NUCLEOTIDE SEQUENCE</scope>
    <source>
        <tissue evidence="8">Whole organism</tissue>
    </source>
</reference>
<keyword evidence="6" id="KW-0732">Signal</keyword>
<feature type="domain" description="Ig-like" evidence="7">
    <location>
        <begin position="37"/>
        <end position="143"/>
    </location>
</feature>
<evidence type="ECO:0000313" key="8">
    <source>
        <dbReference type="EMBL" id="CDW17891.1"/>
    </source>
</evidence>